<sequence>MRNVSKVDKLFYFEKKFFTMDGVWMLEAENEVGWDIALKIDIAVWKRLMKIFFRRIKRYLNIETNTLNDLVNIITFRWSVEGWKYEINRISESEIVIEVNKCPYKSVMDRNEKRHDKRPLICKDMCHQFYKAAFEDFNPKIKFERNKFMGLGDKLCDFCFKLMLD</sequence>
<comment type="caution">
    <text evidence="1">The sequence shown here is derived from an EMBL/GenBank/DDBJ whole genome shotgun (WGS) entry which is preliminary data.</text>
</comment>
<name>A0A0F9R2S6_9ZZZZ</name>
<evidence type="ECO:0008006" key="2">
    <source>
        <dbReference type="Google" id="ProtNLM"/>
    </source>
</evidence>
<protein>
    <recommendedName>
        <fullName evidence="2">L-2-amino-thiazoline-4-carboxylic acid hydrolase</fullName>
    </recommendedName>
</protein>
<reference evidence="1" key="1">
    <citation type="journal article" date="2015" name="Nature">
        <title>Complex archaea that bridge the gap between prokaryotes and eukaryotes.</title>
        <authorList>
            <person name="Spang A."/>
            <person name="Saw J.H."/>
            <person name="Jorgensen S.L."/>
            <person name="Zaremba-Niedzwiedzka K."/>
            <person name="Martijn J."/>
            <person name="Lind A.E."/>
            <person name="van Eijk R."/>
            <person name="Schleper C."/>
            <person name="Guy L."/>
            <person name="Ettema T.J."/>
        </authorList>
    </citation>
    <scope>NUCLEOTIDE SEQUENCE</scope>
</reference>
<dbReference type="Pfam" id="PF14196">
    <property type="entry name" value="ATC_hydrolase"/>
    <property type="match status" value="1"/>
</dbReference>
<accession>A0A0F9R2S6</accession>
<organism evidence="1">
    <name type="scientific">marine sediment metagenome</name>
    <dbReference type="NCBI Taxonomy" id="412755"/>
    <lineage>
        <taxon>unclassified sequences</taxon>
        <taxon>metagenomes</taxon>
        <taxon>ecological metagenomes</taxon>
    </lineage>
</organism>
<dbReference type="AlphaFoldDB" id="A0A0F9R2S6"/>
<gene>
    <name evidence="1" type="ORF">LCGC14_0702560</name>
</gene>
<dbReference type="EMBL" id="LAZR01001507">
    <property type="protein sequence ID" value="KKN43497.1"/>
    <property type="molecule type" value="Genomic_DNA"/>
</dbReference>
<evidence type="ECO:0000313" key="1">
    <source>
        <dbReference type="EMBL" id="KKN43497.1"/>
    </source>
</evidence>
<proteinExistence type="predicted"/>
<dbReference type="InterPro" id="IPR026002">
    <property type="entry name" value="ATC_hydrolase-like"/>
</dbReference>